<sequence>MKSPRSFSGHRGNPRLRETPGRVAFGRRERSPEHEAPFRKARLDILGAELSLLLGGETSGEPGFVSVVPGDEPALSIGCEETRLSVEIDPPTGYFVLHESGLNSCSVGTANEERLLDHIIERIATLSGDLTPHTADVTVAMLVGRSLEEVERHLILRTLVLFAGARAETAFALGIDGVELHARVRRDLKSAPAASRGPQ</sequence>
<protein>
    <submittedName>
        <fullName evidence="2">Uncharacterized protein</fullName>
    </submittedName>
</protein>
<dbReference type="KEGG" id="mno:Mnod_8542"/>
<keyword evidence="2" id="KW-0614">Plasmid</keyword>
<gene>
    <name evidence="2" type="ordered locus">Mnod_8542</name>
</gene>
<evidence type="ECO:0000313" key="3">
    <source>
        <dbReference type="Proteomes" id="UP000008207"/>
    </source>
</evidence>
<dbReference type="HOGENOM" id="CLU_1370819_0_0_5"/>
<name>B8IW46_METNO</name>
<proteinExistence type="predicted"/>
<dbReference type="EMBL" id="CP001350">
    <property type="protein sequence ID" value="ACL62636.1"/>
    <property type="molecule type" value="Genomic_DNA"/>
</dbReference>
<reference evidence="3" key="1">
    <citation type="submission" date="2009-01" db="EMBL/GenBank/DDBJ databases">
        <title>Complete sequence of plasmid 1 of Methylobacterium nodulans ORS 2060.</title>
        <authorList>
            <consortium name="US DOE Joint Genome Institute"/>
            <person name="Lucas S."/>
            <person name="Copeland A."/>
            <person name="Lapidus A."/>
            <person name="Glavina del Rio T."/>
            <person name="Dalin E."/>
            <person name="Tice H."/>
            <person name="Bruce D."/>
            <person name="Goodwin L."/>
            <person name="Pitluck S."/>
            <person name="Sims D."/>
            <person name="Brettin T."/>
            <person name="Detter J.C."/>
            <person name="Han C."/>
            <person name="Larimer F."/>
            <person name="Land M."/>
            <person name="Hauser L."/>
            <person name="Kyrpides N."/>
            <person name="Ivanova N."/>
            <person name="Marx C.J."/>
            <person name="Richardson P."/>
        </authorList>
    </citation>
    <scope>NUCLEOTIDE SEQUENCE [LARGE SCALE GENOMIC DNA]</scope>
    <source>
        <strain evidence="3">LMG 21967 / CNCM I-2342 / ORS 2060</strain>
        <plasmid evidence="3">Plasmid pMNOD01</plasmid>
    </source>
</reference>
<evidence type="ECO:0000256" key="1">
    <source>
        <dbReference type="SAM" id="MobiDB-lite"/>
    </source>
</evidence>
<geneLocation type="plasmid" evidence="2 3">
    <name>pMNOD01</name>
</geneLocation>
<feature type="region of interest" description="Disordered" evidence="1">
    <location>
        <begin position="1"/>
        <end position="36"/>
    </location>
</feature>
<accession>B8IW46</accession>
<feature type="compositionally biased region" description="Basic and acidic residues" evidence="1">
    <location>
        <begin position="15"/>
        <end position="36"/>
    </location>
</feature>
<evidence type="ECO:0000313" key="2">
    <source>
        <dbReference type="EMBL" id="ACL62636.1"/>
    </source>
</evidence>
<keyword evidence="3" id="KW-1185">Reference proteome</keyword>
<dbReference type="AlphaFoldDB" id="B8IW46"/>
<organism evidence="2 3">
    <name type="scientific">Methylobacterium nodulans (strain LMG 21967 / CNCM I-2342 / ORS 2060)</name>
    <dbReference type="NCBI Taxonomy" id="460265"/>
    <lineage>
        <taxon>Bacteria</taxon>
        <taxon>Pseudomonadati</taxon>
        <taxon>Pseudomonadota</taxon>
        <taxon>Alphaproteobacteria</taxon>
        <taxon>Hyphomicrobiales</taxon>
        <taxon>Methylobacteriaceae</taxon>
        <taxon>Methylobacterium</taxon>
    </lineage>
</organism>
<dbReference type="Proteomes" id="UP000008207">
    <property type="component" value="Plasmid pMNOD01"/>
</dbReference>